<organism evidence="3 4">
    <name type="scientific">Deinococcus multiflagellatus</name>
    <dbReference type="NCBI Taxonomy" id="1656887"/>
    <lineage>
        <taxon>Bacteria</taxon>
        <taxon>Thermotogati</taxon>
        <taxon>Deinococcota</taxon>
        <taxon>Deinococci</taxon>
        <taxon>Deinococcales</taxon>
        <taxon>Deinococcaceae</taxon>
        <taxon>Deinococcus</taxon>
    </lineage>
</organism>
<gene>
    <name evidence="3" type="ORF">ACFP90_10605</name>
</gene>
<comment type="cofactor">
    <cofactor evidence="2">
        <name>[2Fe-2S] cluster</name>
        <dbReference type="ChEBI" id="CHEBI:190135"/>
    </cofactor>
</comment>
<evidence type="ECO:0000256" key="1">
    <source>
        <dbReference type="ARBA" id="ARBA00001966"/>
    </source>
</evidence>
<evidence type="ECO:0000256" key="2">
    <source>
        <dbReference type="ARBA" id="ARBA00034078"/>
    </source>
</evidence>
<keyword evidence="4" id="KW-1185">Reference proteome</keyword>
<reference evidence="4" key="1">
    <citation type="journal article" date="2019" name="Int. J. Syst. Evol. Microbiol.">
        <title>The Global Catalogue of Microorganisms (GCM) 10K type strain sequencing project: providing services to taxonomists for standard genome sequencing and annotation.</title>
        <authorList>
            <consortium name="The Broad Institute Genomics Platform"/>
            <consortium name="The Broad Institute Genome Sequencing Center for Infectious Disease"/>
            <person name="Wu L."/>
            <person name="Ma J."/>
        </authorList>
    </citation>
    <scope>NUCLEOTIDE SEQUENCE [LARGE SCALE GENOMIC DNA]</scope>
    <source>
        <strain evidence="4">CCUG 63830</strain>
    </source>
</reference>
<dbReference type="Proteomes" id="UP001596317">
    <property type="component" value="Unassembled WGS sequence"/>
</dbReference>
<dbReference type="PANTHER" id="PTHR43105">
    <property type="entry name" value="RESPIRATORY NITRATE REDUCTASE"/>
    <property type="match status" value="1"/>
</dbReference>
<dbReference type="PANTHER" id="PTHR43105:SF13">
    <property type="entry name" value="NADH-UBIQUINONE OXIDOREDUCTASE 75 KDA SUBUNIT, MITOCHONDRIAL"/>
    <property type="match status" value="1"/>
</dbReference>
<name>A0ABW1ZJV9_9DEIO</name>
<protein>
    <submittedName>
        <fullName evidence="3">Uncharacterized protein</fullName>
    </submittedName>
</protein>
<accession>A0ABW1ZJV9</accession>
<evidence type="ECO:0000313" key="3">
    <source>
        <dbReference type="EMBL" id="MFC6660749.1"/>
    </source>
</evidence>
<sequence>MPATWDQAITAINRGLAGLPLADLGLFVGADATLEEGVALEALADALQARHVDHGPRQAVHIAPTATLTDVAQADFVAVLGADLGEEAPVLELRLLEMLRGGVLPPEFAHGTAIADLRLVERPARKTERLAVIGGESRLWTHAGHRIAASGAAALSGLAQPGTPALRAVREALDKAERPVLILGADVLNAAGAPSPRRWLIWPAGPVPRCWACPLARTAWAWVP</sequence>
<proteinExistence type="predicted"/>
<comment type="caution">
    <text evidence="3">The sequence shown here is derived from an EMBL/GenBank/DDBJ whole genome shotgun (WGS) entry which is preliminary data.</text>
</comment>
<dbReference type="RefSeq" id="WP_380055929.1">
    <property type="nucleotide sequence ID" value="NZ_JBHSWB010000001.1"/>
</dbReference>
<evidence type="ECO:0000313" key="4">
    <source>
        <dbReference type="Proteomes" id="UP001596317"/>
    </source>
</evidence>
<comment type="cofactor">
    <cofactor evidence="1">
        <name>[4Fe-4S] cluster</name>
        <dbReference type="ChEBI" id="CHEBI:49883"/>
    </cofactor>
</comment>
<dbReference type="SUPFAM" id="SSF53706">
    <property type="entry name" value="Formate dehydrogenase/DMSO reductase, domains 1-3"/>
    <property type="match status" value="1"/>
</dbReference>
<dbReference type="InterPro" id="IPR050123">
    <property type="entry name" value="Prok_molybdopt-oxidoreductase"/>
</dbReference>
<dbReference type="EMBL" id="JBHSWB010000001">
    <property type="protein sequence ID" value="MFC6660749.1"/>
    <property type="molecule type" value="Genomic_DNA"/>
</dbReference>